<dbReference type="GO" id="GO:0005874">
    <property type="term" value="C:microtubule"/>
    <property type="evidence" value="ECO:0007669"/>
    <property type="project" value="UniProtKB-KW"/>
</dbReference>
<dbReference type="InterPro" id="IPR036961">
    <property type="entry name" value="Kinesin_motor_dom_sf"/>
</dbReference>
<dbReference type="SUPFAM" id="SSF51045">
    <property type="entry name" value="WW domain"/>
    <property type="match status" value="1"/>
</dbReference>
<dbReference type="PRINTS" id="PR00380">
    <property type="entry name" value="KINESINHEAVY"/>
</dbReference>
<keyword evidence="2 3" id="KW-0067">ATP-binding</keyword>
<proteinExistence type="inferred from homology"/>
<evidence type="ECO:0000259" key="7">
    <source>
        <dbReference type="PROSITE" id="PS50020"/>
    </source>
</evidence>
<feature type="region of interest" description="Disordered" evidence="6">
    <location>
        <begin position="605"/>
        <end position="625"/>
    </location>
</feature>
<feature type="coiled-coil region" evidence="5">
    <location>
        <begin position="504"/>
        <end position="538"/>
    </location>
</feature>
<evidence type="ECO:0000259" key="8">
    <source>
        <dbReference type="PROSITE" id="PS50067"/>
    </source>
</evidence>
<dbReference type="PROSITE" id="PS00411">
    <property type="entry name" value="KINESIN_MOTOR_1"/>
    <property type="match status" value="1"/>
</dbReference>
<dbReference type="InterPro" id="IPR027417">
    <property type="entry name" value="P-loop_NTPase"/>
</dbReference>
<dbReference type="InterPro" id="IPR019821">
    <property type="entry name" value="Kinesin_motor_CS"/>
</dbReference>
<protein>
    <recommendedName>
        <fullName evidence="4">Kinesin-like protein</fullName>
    </recommendedName>
</protein>
<dbReference type="SUPFAM" id="SSF52540">
    <property type="entry name" value="P-loop containing nucleoside triphosphate hydrolases"/>
    <property type="match status" value="1"/>
</dbReference>
<keyword evidence="5" id="KW-0175">Coiled coil</keyword>
<dbReference type="OrthoDB" id="3176171at2759"/>
<dbReference type="SMART" id="SM00456">
    <property type="entry name" value="WW"/>
    <property type="match status" value="1"/>
</dbReference>
<evidence type="ECO:0000256" key="4">
    <source>
        <dbReference type="RuleBase" id="RU000394"/>
    </source>
</evidence>
<reference evidence="9" key="1">
    <citation type="submission" date="2022-07" db="EMBL/GenBank/DDBJ databases">
        <title>Genome analysis of Parmales, a sister group of diatoms, reveals the evolutionary specialization of diatoms from phago-mixotrophs to photoautotrophs.</title>
        <authorList>
            <person name="Ban H."/>
            <person name="Sato S."/>
            <person name="Yoshikawa S."/>
            <person name="Kazumasa Y."/>
            <person name="Nakamura Y."/>
            <person name="Ichinomiya M."/>
            <person name="Saitoh K."/>
            <person name="Sato N."/>
            <person name="Blanc-Mathieu R."/>
            <person name="Endo H."/>
            <person name="Kuwata A."/>
            <person name="Ogata H."/>
        </authorList>
    </citation>
    <scope>NUCLEOTIDE SEQUENCE</scope>
</reference>
<dbReference type="Gene3D" id="2.20.70.10">
    <property type="match status" value="1"/>
</dbReference>
<evidence type="ECO:0000256" key="5">
    <source>
        <dbReference type="SAM" id="Coils"/>
    </source>
</evidence>
<feature type="compositionally biased region" description="Gly residues" evidence="6">
    <location>
        <begin position="612"/>
        <end position="624"/>
    </location>
</feature>
<dbReference type="InterPro" id="IPR001202">
    <property type="entry name" value="WW_dom"/>
</dbReference>
<dbReference type="GO" id="GO:0051231">
    <property type="term" value="P:spindle elongation"/>
    <property type="evidence" value="ECO:0007669"/>
    <property type="project" value="TreeGrafter"/>
</dbReference>
<comment type="similarity">
    <text evidence="3 4">Belongs to the TRAFAC class myosin-kinesin ATPase superfamily. Kinesin family.</text>
</comment>
<keyword evidence="1 3" id="KW-0547">Nucleotide-binding</keyword>
<dbReference type="GO" id="GO:0007052">
    <property type="term" value="P:mitotic spindle organization"/>
    <property type="evidence" value="ECO:0007669"/>
    <property type="project" value="TreeGrafter"/>
</dbReference>
<dbReference type="Proteomes" id="UP001165082">
    <property type="component" value="Unassembled WGS sequence"/>
</dbReference>
<feature type="region of interest" description="Disordered" evidence="6">
    <location>
        <begin position="234"/>
        <end position="256"/>
    </location>
</feature>
<dbReference type="InterPro" id="IPR027640">
    <property type="entry name" value="Kinesin-like_fam"/>
</dbReference>
<feature type="region of interest" description="Disordered" evidence="6">
    <location>
        <begin position="732"/>
        <end position="793"/>
    </location>
</feature>
<evidence type="ECO:0000313" key="9">
    <source>
        <dbReference type="EMBL" id="GMH65584.1"/>
    </source>
</evidence>
<keyword evidence="3 4" id="KW-0505">Motor protein</keyword>
<feature type="compositionally biased region" description="Polar residues" evidence="6">
    <location>
        <begin position="738"/>
        <end position="750"/>
    </location>
</feature>
<dbReference type="PROSITE" id="PS01159">
    <property type="entry name" value="WW_DOMAIN_1"/>
    <property type="match status" value="1"/>
</dbReference>
<dbReference type="Pfam" id="PF00225">
    <property type="entry name" value="Kinesin"/>
    <property type="match status" value="1"/>
</dbReference>
<feature type="domain" description="Kinesin motor" evidence="8">
    <location>
        <begin position="1"/>
        <end position="437"/>
    </location>
</feature>
<keyword evidence="10" id="KW-1185">Reference proteome</keyword>
<evidence type="ECO:0000256" key="1">
    <source>
        <dbReference type="ARBA" id="ARBA00022741"/>
    </source>
</evidence>
<dbReference type="PROSITE" id="PS50067">
    <property type="entry name" value="KINESIN_MOTOR_2"/>
    <property type="match status" value="1"/>
</dbReference>
<dbReference type="AlphaFoldDB" id="A0A9W7E2F6"/>
<feature type="region of interest" description="Disordered" evidence="6">
    <location>
        <begin position="822"/>
        <end position="857"/>
    </location>
</feature>
<comment type="caution">
    <text evidence="9">The sequence shown here is derived from an EMBL/GenBank/DDBJ whole genome shotgun (WGS) entry which is preliminary data.</text>
</comment>
<dbReference type="GO" id="GO:0005875">
    <property type="term" value="C:microtubule associated complex"/>
    <property type="evidence" value="ECO:0007669"/>
    <property type="project" value="TreeGrafter"/>
</dbReference>
<dbReference type="GO" id="GO:0005524">
    <property type="term" value="F:ATP binding"/>
    <property type="evidence" value="ECO:0007669"/>
    <property type="project" value="UniProtKB-UniRule"/>
</dbReference>
<dbReference type="GO" id="GO:0008017">
    <property type="term" value="F:microtubule binding"/>
    <property type="evidence" value="ECO:0007669"/>
    <property type="project" value="InterPro"/>
</dbReference>
<dbReference type="PROSITE" id="PS50020">
    <property type="entry name" value="WW_DOMAIN_2"/>
    <property type="match status" value="1"/>
</dbReference>
<dbReference type="SMART" id="SM00129">
    <property type="entry name" value="KISc"/>
    <property type="match status" value="1"/>
</dbReference>
<sequence length="897" mass="98249">MLVLARVRPLNKIEQEDEDGAGEVVVYTKDGDVDPHSGGMFSQCIVGVNLEGATVSHKNEKEYRLDGVFGPDATQEDLFLATVPLLRAALSGYNATVFTYGQTGTGKTHTMLGHDLWALAGEVSGGPSEDITRDRGTRGIIPRALQYVFKQIRIMESANTPSWLRRNSKGDAGGGKNFLHSAKKKPKDESSSGATVGVSVSYTEIYNEKVMDLLRVKDNEGSSTNMYTVPNMQGIGAANMKSPSRQKKGGLNFGKVEKEDPGLDIREDKKLGILVPGLTEVPVESEEEIFQVLWKGAQNRAMASTNMNERSSRSHTILGVKLVVTNNGVVRRSKINLVDLAGSERYKTHQMAQFSEQRIKELTSINQSLSALGNCISALTGKAKSHVPYRNSKLTRLLQDSIGGNCRTMFIVTVSPSLASCEETVSTLQFADRAMKVRVFATSNERLSTNDPLKQAKHEISRLKALLAAAVKRGHSAASSAGQGGGKVSMQMVERVDAGAIAEAEALRDENLKMAEEISRLREALAREKGEKTKLLEAVYSSSDGGKLGDLDGLSTNHTAQLRVLDAQRLMLNQRQEEIEEAENDQEERREWLDSYHTWLRNLPVGGDEQEGGGGTVGGGGVSEGGNPTLYDRLCMMETSVLLQSQELKRTKRLFLRDKERLEIQLAQSLEEVDGRDKIIKERDDDNEVRLKSLKNVEEELKGEIERLRGRIGEQQVMIEGVKEKMVGRVVGGESAGRPSTESLGRPSTVSLGRPSSQSGGGRRGTTMGLLSSNSGQHKDARSVGVTRDELERGASEAYKEAVERLRDFSYEHGIGFEEDVVAEEEEEEEGEDEGAAGLRAKGGSRGRARSSSVPDVAPVQKVWTEHFDANHGVPYYHNRITNETTWEPPQGYLEEG</sequence>
<feature type="binding site" evidence="3">
    <location>
        <begin position="101"/>
        <end position="108"/>
    </location>
    <ligand>
        <name>ATP</name>
        <dbReference type="ChEBI" id="CHEBI:30616"/>
    </ligand>
</feature>
<evidence type="ECO:0000256" key="3">
    <source>
        <dbReference type="PROSITE-ProRule" id="PRU00283"/>
    </source>
</evidence>
<feature type="compositionally biased region" description="Acidic residues" evidence="6">
    <location>
        <begin position="822"/>
        <end position="835"/>
    </location>
</feature>
<evidence type="ECO:0000256" key="6">
    <source>
        <dbReference type="SAM" id="MobiDB-lite"/>
    </source>
</evidence>
<dbReference type="CDD" id="cd00106">
    <property type="entry name" value="KISc"/>
    <property type="match status" value="1"/>
</dbReference>
<gene>
    <name evidence="9" type="ORF">TrRE_jg2985</name>
</gene>
<evidence type="ECO:0000313" key="10">
    <source>
        <dbReference type="Proteomes" id="UP001165082"/>
    </source>
</evidence>
<dbReference type="Pfam" id="PF00397">
    <property type="entry name" value="WW"/>
    <property type="match status" value="1"/>
</dbReference>
<dbReference type="InterPro" id="IPR036020">
    <property type="entry name" value="WW_dom_sf"/>
</dbReference>
<dbReference type="GO" id="GO:0003777">
    <property type="term" value="F:microtubule motor activity"/>
    <property type="evidence" value="ECO:0007669"/>
    <property type="project" value="InterPro"/>
</dbReference>
<dbReference type="InterPro" id="IPR001752">
    <property type="entry name" value="Kinesin_motor_dom"/>
</dbReference>
<dbReference type="CDD" id="cd00201">
    <property type="entry name" value="WW"/>
    <property type="match status" value="1"/>
</dbReference>
<evidence type="ECO:0000256" key="2">
    <source>
        <dbReference type="ARBA" id="ARBA00022840"/>
    </source>
</evidence>
<feature type="compositionally biased region" description="Basic and acidic residues" evidence="6">
    <location>
        <begin position="777"/>
        <end position="793"/>
    </location>
</feature>
<dbReference type="EMBL" id="BRXZ01001217">
    <property type="protein sequence ID" value="GMH65584.1"/>
    <property type="molecule type" value="Genomic_DNA"/>
</dbReference>
<dbReference type="PANTHER" id="PTHR47969:SF29">
    <property type="entry name" value="KINESIN-LIKE PROTEIN"/>
    <property type="match status" value="1"/>
</dbReference>
<dbReference type="Gene3D" id="3.40.850.10">
    <property type="entry name" value="Kinesin motor domain"/>
    <property type="match status" value="1"/>
</dbReference>
<feature type="domain" description="WW" evidence="7">
    <location>
        <begin position="858"/>
        <end position="892"/>
    </location>
</feature>
<feature type="region of interest" description="Disordered" evidence="6">
    <location>
        <begin position="165"/>
        <end position="194"/>
    </location>
</feature>
<dbReference type="GO" id="GO:0007018">
    <property type="term" value="P:microtubule-based movement"/>
    <property type="evidence" value="ECO:0007669"/>
    <property type="project" value="InterPro"/>
</dbReference>
<keyword evidence="4" id="KW-0493">Microtubule</keyword>
<dbReference type="PANTHER" id="PTHR47969">
    <property type="entry name" value="CHROMOSOME-ASSOCIATED KINESIN KIF4A-RELATED"/>
    <property type="match status" value="1"/>
</dbReference>
<organism evidence="9 10">
    <name type="scientific">Triparma retinervis</name>
    <dbReference type="NCBI Taxonomy" id="2557542"/>
    <lineage>
        <taxon>Eukaryota</taxon>
        <taxon>Sar</taxon>
        <taxon>Stramenopiles</taxon>
        <taxon>Ochrophyta</taxon>
        <taxon>Bolidophyceae</taxon>
        <taxon>Parmales</taxon>
        <taxon>Triparmaceae</taxon>
        <taxon>Triparma</taxon>
    </lineage>
</organism>
<accession>A0A9W7E2F6</accession>
<name>A0A9W7E2F6_9STRA</name>